<protein>
    <submittedName>
        <fullName evidence="1">Uncharacterized protein</fullName>
    </submittedName>
</protein>
<name>A0ABQ9J1I1_9CUCU</name>
<dbReference type="Proteomes" id="UP001162164">
    <property type="component" value="Unassembled WGS sequence"/>
</dbReference>
<organism evidence="1 2">
    <name type="scientific">Molorchus minor</name>
    <dbReference type="NCBI Taxonomy" id="1323400"/>
    <lineage>
        <taxon>Eukaryota</taxon>
        <taxon>Metazoa</taxon>
        <taxon>Ecdysozoa</taxon>
        <taxon>Arthropoda</taxon>
        <taxon>Hexapoda</taxon>
        <taxon>Insecta</taxon>
        <taxon>Pterygota</taxon>
        <taxon>Neoptera</taxon>
        <taxon>Endopterygota</taxon>
        <taxon>Coleoptera</taxon>
        <taxon>Polyphaga</taxon>
        <taxon>Cucujiformia</taxon>
        <taxon>Chrysomeloidea</taxon>
        <taxon>Cerambycidae</taxon>
        <taxon>Lamiinae</taxon>
        <taxon>Monochamini</taxon>
        <taxon>Molorchus</taxon>
    </lineage>
</organism>
<evidence type="ECO:0000313" key="2">
    <source>
        <dbReference type="Proteomes" id="UP001162164"/>
    </source>
</evidence>
<keyword evidence="2" id="KW-1185">Reference proteome</keyword>
<proteinExistence type="predicted"/>
<evidence type="ECO:0000313" key="1">
    <source>
        <dbReference type="EMBL" id="KAJ8971142.1"/>
    </source>
</evidence>
<feature type="non-terminal residue" evidence="1">
    <location>
        <position position="1"/>
    </location>
</feature>
<reference evidence="1" key="1">
    <citation type="journal article" date="2023" name="Insect Mol. Biol.">
        <title>Genome sequencing provides insights into the evolution of gene families encoding plant cell wall-degrading enzymes in longhorned beetles.</title>
        <authorList>
            <person name="Shin N.R."/>
            <person name="Okamura Y."/>
            <person name="Kirsch R."/>
            <person name="Pauchet Y."/>
        </authorList>
    </citation>
    <scope>NUCLEOTIDE SEQUENCE</scope>
    <source>
        <strain evidence="1">MMC_N1</strain>
    </source>
</reference>
<accession>A0ABQ9J1I1</accession>
<dbReference type="EMBL" id="JAPWTJ010001520">
    <property type="protein sequence ID" value="KAJ8971142.1"/>
    <property type="molecule type" value="Genomic_DNA"/>
</dbReference>
<sequence length="80" mass="9646">SKPLQIQRNYIECFVPKRIKDTCIEWKLYNDLRLHDIIMHHTESVNFEFKNISDFHVWLAQEEGQYNVQYCKVKGIKSST</sequence>
<gene>
    <name evidence="1" type="ORF">NQ317_003432</name>
</gene>
<comment type="caution">
    <text evidence="1">The sequence shown here is derived from an EMBL/GenBank/DDBJ whole genome shotgun (WGS) entry which is preliminary data.</text>
</comment>